<keyword evidence="9 10" id="KW-0227">DNA damage</keyword>
<dbReference type="GO" id="GO:0000731">
    <property type="term" value="P:DNA synthesis involved in DNA repair"/>
    <property type="evidence" value="ECO:0007669"/>
    <property type="project" value="TreeGrafter"/>
</dbReference>
<dbReference type="Pfam" id="PF02463">
    <property type="entry name" value="SMC_N"/>
    <property type="match status" value="1"/>
</dbReference>
<keyword evidence="8 9" id="KW-0238">DNA-binding</keyword>
<dbReference type="PROSITE" id="PS00618">
    <property type="entry name" value="RECF_2"/>
    <property type="match status" value="1"/>
</dbReference>
<accession>A0A4R6R7X1</accession>
<dbReference type="SUPFAM" id="SSF52540">
    <property type="entry name" value="P-loop containing nucleoside triphosphate hydrolases"/>
    <property type="match status" value="1"/>
</dbReference>
<dbReference type="Gene3D" id="1.20.1050.90">
    <property type="entry name" value="RecF/RecN/SMC, N-terminal domain"/>
    <property type="match status" value="1"/>
</dbReference>
<protein>
    <recommendedName>
        <fullName evidence="3 9">DNA replication and repair protein RecF</fullName>
    </recommendedName>
</protein>
<dbReference type="GO" id="GO:0006302">
    <property type="term" value="P:double-strand break repair"/>
    <property type="evidence" value="ECO:0007669"/>
    <property type="project" value="TreeGrafter"/>
</dbReference>
<dbReference type="OrthoDB" id="9803889at2"/>
<dbReference type="GO" id="GO:0006260">
    <property type="term" value="P:DNA replication"/>
    <property type="evidence" value="ECO:0007669"/>
    <property type="project" value="UniProtKB-UniRule"/>
</dbReference>
<evidence type="ECO:0000256" key="7">
    <source>
        <dbReference type="ARBA" id="ARBA00022840"/>
    </source>
</evidence>
<evidence type="ECO:0000256" key="10">
    <source>
        <dbReference type="RuleBase" id="RU000578"/>
    </source>
</evidence>
<dbReference type="HAMAP" id="MF_00365">
    <property type="entry name" value="RecF"/>
    <property type="match status" value="1"/>
</dbReference>
<dbReference type="InterPro" id="IPR001238">
    <property type="entry name" value="DNA-binding_RecF"/>
</dbReference>
<dbReference type="InterPro" id="IPR042174">
    <property type="entry name" value="RecF_2"/>
</dbReference>
<dbReference type="EMBL" id="SNXY01000011">
    <property type="protein sequence ID" value="TDP82019.1"/>
    <property type="molecule type" value="Genomic_DNA"/>
</dbReference>
<keyword evidence="5 9" id="KW-0235">DNA replication</keyword>
<dbReference type="PANTHER" id="PTHR32182">
    <property type="entry name" value="DNA REPLICATION AND REPAIR PROTEIN RECF"/>
    <property type="match status" value="1"/>
</dbReference>
<evidence type="ECO:0000256" key="3">
    <source>
        <dbReference type="ARBA" id="ARBA00020170"/>
    </source>
</evidence>
<evidence type="ECO:0000259" key="11">
    <source>
        <dbReference type="Pfam" id="PF02463"/>
    </source>
</evidence>
<evidence type="ECO:0000256" key="2">
    <source>
        <dbReference type="ARBA" id="ARBA00008016"/>
    </source>
</evidence>
<proteinExistence type="inferred from homology"/>
<comment type="function">
    <text evidence="9 10">The RecF protein is involved in DNA metabolism; it is required for DNA replication and normal SOS inducibility. RecF binds preferentially to single-stranded, linear DNA. It also seems to bind ATP.</text>
</comment>
<dbReference type="PROSITE" id="PS00617">
    <property type="entry name" value="RECF_1"/>
    <property type="match status" value="1"/>
</dbReference>
<evidence type="ECO:0000313" key="13">
    <source>
        <dbReference type="Proteomes" id="UP000294547"/>
    </source>
</evidence>
<evidence type="ECO:0000256" key="5">
    <source>
        <dbReference type="ARBA" id="ARBA00022705"/>
    </source>
</evidence>
<dbReference type="InterPro" id="IPR027417">
    <property type="entry name" value="P-loop_NTPase"/>
</dbReference>
<dbReference type="GO" id="GO:0005524">
    <property type="term" value="F:ATP binding"/>
    <property type="evidence" value="ECO:0007669"/>
    <property type="project" value="UniProtKB-UniRule"/>
</dbReference>
<dbReference type="Proteomes" id="UP000294547">
    <property type="component" value="Unassembled WGS sequence"/>
</dbReference>
<dbReference type="InterPro" id="IPR018078">
    <property type="entry name" value="DNA-binding_RecF_CS"/>
</dbReference>
<dbReference type="NCBIfam" id="TIGR00611">
    <property type="entry name" value="recf"/>
    <property type="match status" value="1"/>
</dbReference>
<dbReference type="Gene3D" id="3.40.50.300">
    <property type="entry name" value="P-loop containing nucleotide triphosphate hydrolases"/>
    <property type="match status" value="1"/>
</dbReference>
<feature type="domain" description="RecF/RecN/SMC N-terminal" evidence="11">
    <location>
        <begin position="12"/>
        <end position="350"/>
    </location>
</feature>
<evidence type="ECO:0000313" key="12">
    <source>
        <dbReference type="EMBL" id="TDP82019.1"/>
    </source>
</evidence>
<keyword evidence="9 10" id="KW-0742">SOS response</keyword>
<keyword evidence="7 9" id="KW-0067">ATP-binding</keyword>
<evidence type="ECO:0000256" key="6">
    <source>
        <dbReference type="ARBA" id="ARBA00022741"/>
    </source>
</evidence>
<keyword evidence="9 10" id="KW-0234">DNA repair</keyword>
<comment type="similarity">
    <text evidence="2 9 10">Belongs to the RecF family.</text>
</comment>
<evidence type="ECO:0000256" key="9">
    <source>
        <dbReference type="HAMAP-Rule" id="MF_00365"/>
    </source>
</evidence>
<dbReference type="GO" id="GO:0005737">
    <property type="term" value="C:cytoplasm"/>
    <property type="evidence" value="ECO:0007669"/>
    <property type="project" value="UniProtKB-SubCell"/>
</dbReference>
<keyword evidence="4 9" id="KW-0963">Cytoplasm</keyword>
<organism evidence="12 13">
    <name type="scientific">Oharaeibacter diazotrophicus</name>
    <dbReference type="NCBI Taxonomy" id="1920512"/>
    <lineage>
        <taxon>Bacteria</taxon>
        <taxon>Pseudomonadati</taxon>
        <taxon>Pseudomonadota</taxon>
        <taxon>Alphaproteobacteria</taxon>
        <taxon>Hyphomicrobiales</taxon>
        <taxon>Pleomorphomonadaceae</taxon>
        <taxon>Oharaeibacter</taxon>
    </lineage>
</organism>
<reference evidence="12 13" key="1">
    <citation type="submission" date="2019-03" db="EMBL/GenBank/DDBJ databases">
        <title>Genomic Encyclopedia of Type Strains, Phase IV (KMG-IV): sequencing the most valuable type-strain genomes for metagenomic binning, comparative biology and taxonomic classification.</title>
        <authorList>
            <person name="Goeker M."/>
        </authorList>
    </citation>
    <scope>NUCLEOTIDE SEQUENCE [LARGE SCALE GENOMIC DNA]</scope>
    <source>
        <strain evidence="12 13">DSM 102969</strain>
    </source>
</reference>
<evidence type="ECO:0000256" key="4">
    <source>
        <dbReference type="ARBA" id="ARBA00022490"/>
    </source>
</evidence>
<sequence>MTDPDRTARVFVTALALTDFRSHAARRFVFGRRSVALVGDNGAGKTNVLEALSLLSPGRGLRRATLAEIARIGGAGGFSVSAEIEGALGPVRIGTGLVPGEAGRQVRIDGEPARSMDALSDHARVLWLTPAMDGLFTGPASDRRRFLDRLVLALDPAHGRRVAAFEQALTRRNRLLEDHRTDPAWLDAVETETAALGVAVAAARREAVGCLVRLIDAGGADDAFPAARLALEGDVEAALEAASASDVEDWYRTDLAAARSRDRAAGRTLTGPQRADLRVHHAAKAMPAELSSTGEQKALLIALVLAQARLVAEQTGITPILLLDEVAAHLDPGRRAALFARLDRDGGQSFMTGTDPAAFTALGGDAAIVAL</sequence>
<evidence type="ECO:0000256" key="1">
    <source>
        <dbReference type="ARBA" id="ARBA00004496"/>
    </source>
</evidence>
<dbReference type="AlphaFoldDB" id="A0A4R6R7X1"/>
<dbReference type="RefSeq" id="WP_126540599.1">
    <property type="nucleotide sequence ID" value="NZ_BSPM01000002.1"/>
</dbReference>
<dbReference type="GO" id="GO:0009432">
    <property type="term" value="P:SOS response"/>
    <property type="evidence" value="ECO:0007669"/>
    <property type="project" value="UniProtKB-UniRule"/>
</dbReference>
<keyword evidence="6 9" id="KW-0547">Nucleotide-binding</keyword>
<comment type="caution">
    <text evidence="12">The sequence shown here is derived from an EMBL/GenBank/DDBJ whole genome shotgun (WGS) entry which is preliminary data.</text>
</comment>
<dbReference type="GO" id="GO:0003697">
    <property type="term" value="F:single-stranded DNA binding"/>
    <property type="evidence" value="ECO:0007669"/>
    <property type="project" value="UniProtKB-UniRule"/>
</dbReference>
<evidence type="ECO:0000256" key="8">
    <source>
        <dbReference type="ARBA" id="ARBA00023125"/>
    </source>
</evidence>
<dbReference type="PANTHER" id="PTHR32182:SF0">
    <property type="entry name" value="DNA REPLICATION AND REPAIR PROTEIN RECF"/>
    <property type="match status" value="1"/>
</dbReference>
<feature type="binding site" evidence="9">
    <location>
        <begin position="39"/>
        <end position="46"/>
    </location>
    <ligand>
        <name>ATP</name>
        <dbReference type="ChEBI" id="CHEBI:30616"/>
    </ligand>
</feature>
<dbReference type="InterPro" id="IPR003395">
    <property type="entry name" value="RecF/RecN/SMC_N"/>
</dbReference>
<gene>
    <name evidence="9" type="primary">recF</name>
    <name evidence="12" type="ORF">EDD54_4280</name>
</gene>
<keyword evidence="13" id="KW-1185">Reference proteome</keyword>
<name>A0A4R6R7X1_9HYPH</name>
<comment type="subcellular location">
    <subcellularLocation>
        <location evidence="1 9 10">Cytoplasm</location>
    </subcellularLocation>
</comment>